<dbReference type="InterPro" id="IPR006598">
    <property type="entry name" value="CAP10"/>
</dbReference>
<comment type="caution">
    <text evidence="2">The sequence shown here is derived from an EMBL/GenBank/DDBJ whole genome shotgun (WGS) entry which is preliminary data.</text>
</comment>
<dbReference type="InterPro" id="IPR051091">
    <property type="entry name" value="O-Glucosyltr/Glycosyltrsf_90"/>
</dbReference>
<evidence type="ECO:0000313" key="2">
    <source>
        <dbReference type="EMBL" id="KAL3517148.1"/>
    </source>
</evidence>
<dbReference type="EMBL" id="JBJUIK010000010">
    <property type="protein sequence ID" value="KAL3517148.1"/>
    <property type="molecule type" value="Genomic_DNA"/>
</dbReference>
<dbReference type="PANTHER" id="PTHR12203">
    <property type="entry name" value="KDEL LYS-ASP-GLU-LEU CONTAINING - RELATED"/>
    <property type="match status" value="1"/>
</dbReference>
<evidence type="ECO:0000313" key="3">
    <source>
        <dbReference type="Proteomes" id="UP001630127"/>
    </source>
</evidence>
<dbReference type="SMART" id="SM00672">
    <property type="entry name" value="CAP10"/>
    <property type="match status" value="1"/>
</dbReference>
<evidence type="ECO:0000259" key="1">
    <source>
        <dbReference type="SMART" id="SM00672"/>
    </source>
</evidence>
<organism evidence="2 3">
    <name type="scientific">Cinchona calisaya</name>
    <dbReference type="NCBI Taxonomy" id="153742"/>
    <lineage>
        <taxon>Eukaryota</taxon>
        <taxon>Viridiplantae</taxon>
        <taxon>Streptophyta</taxon>
        <taxon>Embryophyta</taxon>
        <taxon>Tracheophyta</taxon>
        <taxon>Spermatophyta</taxon>
        <taxon>Magnoliopsida</taxon>
        <taxon>eudicotyledons</taxon>
        <taxon>Gunneridae</taxon>
        <taxon>Pentapetalae</taxon>
        <taxon>asterids</taxon>
        <taxon>lamiids</taxon>
        <taxon>Gentianales</taxon>
        <taxon>Rubiaceae</taxon>
        <taxon>Cinchonoideae</taxon>
        <taxon>Cinchoneae</taxon>
        <taxon>Cinchona</taxon>
    </lineage>
</organism>
<keyword evidence="3" id="KW-1185">Reference proteome</keyword>
<proteinExistence type="predicted"/>
<feature type="domain" description="Glycosyl transferase CAP10" evidence="1">
    <location>
        <begin position="84"/>
        <end position="333"/>
    </location>
</feature>
<dbReference type="AlphaFoldDB" id="A0ABD2ZDI7"/>
<accession>A0ABD2ZDI7</accession>
<gene>
    <name evidence="2" type="ORF">ACH5RR_024050</name>
</gene>
<name>A0ABD2ZDI7_9GENT</name>
<dbReference type="Proteomes" id="UP001630127">
    <property type="component" value="Unassembled WGS sequence"/>
</dbReference>
<sequence>MNPSSSVVEEACPEYFRWIHEDLRPWKVTGISREMVERGRVVAHIRVVVVGGKLYVENYKRAFQTRDVITVWGILQLLRLYPGKLPDLDLMFECGDKPVILKQDYKGSEATTPPPMFHYCGDDQTHDIVFPDWSFWGWSEINIKPWEILKKDLKQSSDKVKWMDREPYAYWKGNTLLGPARRDLVKCNASKNKEWNTRIYDLDWRRERKEGFKTTDLESQCTHRYKIYVEGYAWSVSQKYILACDSMSLVIDSQYYDFYTRGLLPTVHYWPISENEKCKSINFAVKWGNRYTKEAQDIGKAGSKFIQEELRMRYVYDYMFHVLYQYAKLLKYQPTVPKGALEVCSETLICNSKGLRRKFRSYSMVNKPSDSSPCTLQPPFDQLTLQDLLRRKENQTKQIELWEASENIRRNYS</sequence>
<reference evidence="2 3" key="1">
    <citation type="submission" date="2024-11" db="EMBL/GenBank/DDBJ databases">
        <title>A near-complete genome assembly of Cinchona calisaya.</title>
        <authorList>
            <person name="Lian D.C."/>
            <person name="Zhao X.W."/>
            <person name="Wei L."/>
        </authorList>
    </citation>
    <scope>NUCLEOTIDE SEQUENCE [LARGE SCALE GENOMIC DNA]</scope>
    <source>
        <tissue evidence="2">Nenye</tissue>
    </source>
</reference>
<dbReference type="PANTHER" id="PTHR12203:SF108">
    <property type="entry name" value="O-GLUCOSYLTRANSFERASE RUMI HOMOLOG"/>
    <property type="match status" value="1"/>
</dbReference>
<protein>
    <recommendedName>
        <fullName evidence="1">Glycosyl transferase CAP10 domain-containing protein</fullName>
    </recommendedName>
</protein>
<dbReference type="Pfam" id="PF05686">
    <property type="entry name" value="Glyco_transf_90"/>
    <property type="match status" value="1"/>
</dbReference>